<evidence type="ECO:0000313" key="2">
    <source>
        <dbReference type="Proteomes" id="UP000253934"/>
    </source>
</evidence>
<accession>A0A369KM63</accession>
<proteinExistence type="predicted"/>
<reference evidence="1" key="1">
    <citation type="submission" date="2018-04" db="EMBL/GenBank/DDBJ databases">
        <title>Draft genome sequence of the Candidatus Spirobacillus cienkowskii, a pathogen of freshwater Daphnia species, reconstructed from hemolymph metagenomic reads.</title>
        <authorList>
            <person name="Bresciani L."/>
            <person name="Lemos L.N."/>
            <person name="Wale N."/>
            <person name="Lin J.Y."/>
            <person name="Fernandes G.R."/>
            <person name="Duffy M.A."/>
            <person name="Rodrigues J.M."/>
        </authorList>
    </citation>
    <scope>NUCLEOTIDE SEQUENCE [LARGE SCALE GENOMIC DNA]</scope>
    <source>
        <strain evidence="1">Binning01</strain>
    </source>
</reference>
<keyword evidence="2" id="KW-1185">Reference proteome</keyword>
<sequence length="214" mass="24638">MNKLIIFLISIFSVTLVYAEEGAVDTYISYGYTTITIENSKYKGHTAFWKLLIPFTLVPDLYLGLGVKFDHADVETPSLSPQTHNNHLYESVQAGLDFAYKLQTEFVDFLLNPYIYYSFYDTWLQVTTTNTSRQAYEPIVSHNVNFGVGFSILYKYVPESDSFIPGSWYLGPAFYYTWAYLSRMPQKDDNGNLYPANEGSYSYYSVNFTIGTFF</sequence>
<comment type="caution">
    <text evidence="1">The sequence shown here is derived from an EMBL/GenBank/DDBJ whole genome shotgun (WGS) entry which is preliminary data.</text>
</comment>
<dbReference type="Proteomes" id="UP000253934">
    <property type="component" value="Unassembled WGS sequence"/>
</dbReference>
<evidence type="ECO:0008006" key="3">
    <source>
        <dbReference type="Google" id="ProtNLM"/>
    </source>
</evidence>
<dbReference type="AlphaFoldDB" id="A0A369KM63"/>
<dbReference type="EMBL" id="QOVW01000076">
    <property type="protein sequence ID" value="RDB35741.1"/>
    <property type="molecule type" value="Genomic_DNA"/>
</dbReference>
<gene>
    <name evidence="1" type="ORF">DCC88_08560</name>
</gene>
<protein>
    <recommendedName>
        <fullName evidence="3">Outer membrane protein beta-barrel domain-containing protein</fullName>
    </recommendedName>
</protein>
<name>A0A369KM63_9BACT</name>
<evidence type="ECO:0000313" key="1">
    <source>
        <dbReference type="EMBL" id="RDB35741.1"/>
    </source>
</evidence>
<organism evidence="1 2">
    <name type="scientific">Spirobacillus cienkowskii</name>
    <dbReference type="NCBI Taxonomy" id="495820"/>
    <lineage>
        <taxon>Bacteria</taxon>
        <taxon>Pseudomonadati</taxon>
        <taxon>Bdellovibrionota</taxon>
        <taxon>Oligoflexia</taxon>
        <taxon>Silvanigrellales</taxon>
        <taxon>Spirobacillus</taxon>
    </lineage>
</organism>